<gene>
    <name evidence="2" type="ORF">ACFP1L_05310</name>
</gene>
<evidence type="ECO:0008006" key="4">
    <source>
        <dbReference type="Google" id="ProtNLM"/>
    </source>
</evidence>
<proteinExistence type="predicted"/>
<protein>
    <recommendedName>
        <fullName evidence="4">YfhO family protein</fullName>
    </recommendedName>
</protein>
<keyword evidence="1" id="KW-0472">Membrane</keyword>
<evidence type="ECO:0000256" key="1">
    <source>
        <dbReference type="SAM" id="Phobius"/>
    </source>
</evidence>
<keyword evidence="1" id="KW-0812">Transmembrane</keyword>
<evidence type="ECO:0000313" key="3">
    <source>
        <dbReference type="Proteomes" id="UP001596171"/>
    </source>
</evidence>
<feature type="transmembrane region" description="Helical" evidence="1">
    <location>
        <begin position="187"/>
        <end position="212"/>
    </location>
</feature>
<dbReference type="EMBL" id="JBHSSE010000011">
    <property type="protein sequence ID" value="MFC6201314.1"/>
    <property type="molecule type" value="Genomic_DNA"/>
</dbReference>
<dbReference type="RefSeq" id="WP_137615851.1">
    <property type="nucleotide sequence ID" value="NZ_BJDI01000004.1"/>
</dbReference>
<accession>A0ABW1SII4</accession>
<feature type="transmembrane region" description="Helical" evidence="1">
    <location>
        <begin position="534"/>
        <end position="556"/>
    </location>
</feature>
<name>A0ABW1SII4_9LACO</name>
<organism evidence="2 3">
    <name type="scientific">Lactiplantibacillus nangangensis</name>
    <dbReference type="NCBI Taxonomy" id="2559917"/>
    <lineage>
        <taxon>Bacteria</taxon>
        <taxon>Bacillati</taxon>
        <taxon>Bacillota</taxon>
        <taxon>Bacilli</taxon>
        <taxon>Lactobacillales</taxon>
        <taxon>Lactobacillaceae</taxon>
        <taxon>Lactiplantibacillus</taxon>
    </lineage>
</organism>
<feature type="transmembrane region" description="Helical" evidence="1">
    <location>
        <begin position="99"/>
        <end position="121"/>
    </location>
</feature>
<feature type="transmembrane region" description="Helical" evidence="1">
    <location>
        <begin position="142"/>
        <end position="167"/>
    </location>
</feature>
<reference evidence="3" key="1">
    <citation type="journal article" date="2019" name="Int. J. Syst. Evol. Microbiol.">
        <title>The Global Catalogue of Microorganisms (GCM) 10K type strain sequencing project: providing services to taxonomists for standard genome sequencing and annotation.</title>
        <authorList>
            <consortium name="The Broad Institute Genomics Platform"/>
            <consortium name="The Broad Institute Genome Sequencing Center for Infectious Disease"/>
            <person name="Wu L."/>
            <person name="Ma J."/>
        </authorList>
    </citation>
    <scope>NUCLEOTIDE SEQUENCE [LARGE SCALE GENOMIC DNA]</scope>
    <source>
        <strain evidence="3">CCM 8930</strain>
    </source>
</reference>
<evidence type="ECO:0000313" key="2">
    <source>
        <dbReference type="EMBL" id="MFC6201314.1"/>
    </source>
</evidence>
<keyword evidence="3" id="KW-1185">Reference proteome</keyword>
<sequence>MRHKNLVINFRDNGLFLLIVLLMLYPLWQPHQLVVLSDWSFHAARVEEILHNLTTGHWLTSIATRTFQGTGVGSFLFYPTPLLYLWAGLRLISSPLTAFFIWLGVLIWLGLMLSFYCCYHLTHRRRQALIFTLAYNLLPYRLMLGLNVFTLAEFVATLFLPLVFLGFYQLLNGRYADWPLLAIGMTLIGYTHLLTAILTVEIMIAGLIIYCLYARHFSRQQCWAFFKSILLCNCLTLPIIVPFLTDFIGQSISTVAQGIAFLLPFNDVVLNSIGNQLAPDVGLLLLLPIICFSRLNSHGHGYQLAVVIGVLLMLLATGIFPWPLLSHTSLAVVQMPYRYLSYAGLFLAVAFSKLGDNVLTTSLFKGRSALSLSLILVTFGGLYFGEMATTINRNRTGNHLTALAAPHHTGDALPEAFLLNNQNYHTQFAYRVKWGETDYFPQKSLTHAESIIRNQAYLAQHPVKLPKTAAANKVSYTVKVSQHSQLDLPIVRYRHTTLTVDGHKRSIQTSSRGTVQTSLTAGIHRISVSYQPSIWLIVSYFIAGTTWLGLVLSYAWHRKLPH</sequence>
<keyword evidence="1" id="KW-1133">Transmembrane helix</keyword>
<feature type="transmembrane region" description="Helical" evidence="1">
    <location>
        <begin position="12"/>
        <end position="28"/>
    </location>
</feature>
<feature type="transmembrane region" description="Helical" evidence="1">
    <location>
        <begin position="367"/>
        <end position="385"/>
    </location>
</feature>
<feature type="transmembrane region" description="Helical" evidence="1">
    <location>
        <begin position="301"/>
        <end position="325"/>
    </location>
</feature>
<feature type="transmembrane region" description="Helical" evidence="1">
    <location>
        <begin position="224"/>
        <end position="241"/>
    </location>
</feature>
<dbReference type="Proteomes" id="UP001596171">
    <property type="component" value="Unassembled WGS sequence"/>
</dbReference>
<feature type="transmembrane region" description="Helical" evidence="1">
    <location>
        <begin position="337"/>
        <end position="355"/>
    </location>
</feature>
<comment type="caution">
    <text evidence="2">The sequence shown here is derived from an EMBL/GenBank/DDBJ whole genome shotgun (WGS) entry which is preliminary data.</text>
</comment>